<keyword evidence="16" id="KW-1185">Reference proteome</keyword>
<dbReference type="Proteomes" id="UP000321272">
    <property type="component" value="Chromosome"/>
</dbReference>
<evidence type="ECO:0000256" key="7">
    <source>
        <dbReference type="ARBA" id="ARBA00022958"/>
    </source>
</evidence>
<dbReference type="Gene3D" id="1.20.5.110">
    <property type="match status" value="1"/>
</dbReference>
<gene>
    <name evidence="15" type="ORF">FGL86_07455</name>
</gene>
<keyword evidence="2" id="KW-0813">Transport</keyword>
<evidence type="ECO:0000313" key="16">
    <source>
        <dbReference type="Proteomes" id="UP000321272"/>
    </source>
</evidence>
<keyword evidence="4 13" id="KW-0812">Transmembrane</keyword>
<evidence type="ECO:0000256" key="1">
    <source>
        <dbReference type="ARBA" id="ARBA00004141"/>
    </source>
</evidence>
<feature type="transmembrane region" description="Helical" evidence="13">
    <location>
        <begin position="120"/>
        <end position="142"/>
    </location>
</feature>
<evidence type="ECO:0000259" key="14">
    <source>
        <dbReference type="Pfam" id="PF00520"/>
    </source>
</evidence>
<dbReference type="OrthoDB" id="9813518at2"/>
<keyword evidence="9" id="KW-0406">Ion transport</keyword>
<evidence type="ECO:0000256" key="13">
    <source>
        <dbReference type="SAM" id="Phobius"/>
    </source>
</evidence>
<feature type="domain" description="Ion transport" evidence="14">
    <location>
        <begin position="7"/>
        <end position="210"/>
    </location>
</feature>
<dbReference type="InterPro" id="IPR005821">
    <property type="entry name" value="Ion_trans_dom"/>
</dbReference>
<dbReference type="GO" id="GO:0008076">
    <property type="term" value="C:voltage-gated potassium channel complex"/>
    <property type="evidence" value="ECO:0007669"/>
    <property type="project" value="InterPro"/>
</dbReference>
<dbReference type="InterPro" id="IPR028325">
    <property type="entry name" value="VG_K_chnl"/>
</dbReference>
<evidence type="ECO:0000256" key="9">
    <source>
        <dbReference type="ARBA" id="ARBA00023065"/>
    </source>
</evidence>
<dbReference type="RefSeq" id="WP_147183980.1">
    <property type="nucleotide sequence ID" value="NZ_CP042382.1"/>
</dbReference>
<keyword evidence="3" id="KW-0633">Potassium transport</keyword>
<dbReference type="InterPro" id="IPR027359">
    <property type="entry name" value="Volt_channel_dom_sf"/>
</dbReference>
<feature type="region of interest" description="Disordered" evidence="12">
    <location>
        <begin position="251"/>
        <end position="280"/>
    </location>
</feature>
<dbReference type="Pfam" id="PF00520">
    <property type="entry name" value="Ion_trans"/>
    <property type="match status" value="1"/>
</dbReference>
<dbReference type="Gene3D" id="1.10.287.70">
    <property type="match status" value="1"/>
</dbReference>
<keyword evidence="6" id="KW-0851">Voltage-gated channel</keyword>
<evidence type="ECO:0000256" key="2">
    <source>
        <dbReference type="ARBA" id="ARBA00022448"/>
    </source>
</evidence>
<keyword evidence="8 13" id="KW-1133">Transmembrane helix</keyword>
<name>A0A5B8SRQ1_9GAMM</name>
<evidence type="ECO:0000256" key="10">
    <source>
        <dbReference type="ARBA" id="ARBA00023136"/>
    </source>
</evidence>
<dbReference type="KEGG" id="paur:FGL86_07455"/>
<dbReference type="EMBL" id="CP042382">
    <property type="protein sequence ID" value="QEA38924.1"/>
    <property type="molecule type" value="Genomic_DNA"/>
</dbReference>
<keyword evidence="11" id="KW-0407">Ion channel</keyword>
<dbReference type="GO" id="GO:0005249">
    <property type="term" value="F:voltage-gated potassium channel activity"/>
    <property type="evidence" value="ECO:0007669"/>
    <property type="project" value="InterPro"/>
</dbReference>
<evidence type="ECO:0000256" key="11">
    <source>
        <dbReference type="ARBA" id="ARBA00023303"/>
    </source>
</evidence>
<feature type="transmembrane region" description="Helical" evidence="13">
    <location>
        <begin position="182"/>
        <end position="202"/>
    </location>
</feature>
<keyword evidence="10 13" id="KW-0472">Membrane</keyword>
<evidence type="ECO:0000256" key="12">
    <source>
        <dbReference type="SAM" id="MobiDB-lite"/>
    </source>
</evidence>
<evidence type="ECO:0000256" key="4">
    <source>
        <dbReference type="ARBA" id="ARBA00022692"/>
    </source>
</evidence>
<dbReference type="AlphaFoldDB" id="A0A5B8SRQ1"/>
<feature type="transmembrane region" description="Helical" evidence="13">
    <location>
        <begin position="157"/>
        <end position="175"/>
    </location>
</feature>
<evidence type="ECO:0000256" key="8">
    <source>
        <dbReference type="ARBA" id="ARBA00022989"/>
    </source>
</evidence>
<evidence type="ECO:0000256" key="5">
    <source>
        <dbReference type="ARBA" id="ARBA00022826"/>
    </source>
</evidence>
<evidence type="ECO:0000256" key="3">
    <source>
        <dbReference type="ARBA" id="ARBA00022538"/>
    </source>
</evidence>
<evidence type="ECO:0000313" key="15">
    <source>
        <dbReference type="EMBL" id="QEA38924.1"/>
    </source>
</evidence>
<sequence length="280" mass="31398">MKDHVTPFQIVVLMLSFYVLGALVADVFFELSPEMSELLGYLDVVVCFFFFLDFCIRFRAAPNKLRFMRWGWIDLLASIPAGLFMAGRLVRVVQIIRLLRALKSMQMIWRLMFRNRAEGVFASVGTMTLLLVAFGSMIMLLVESPHPDSPIDSAEEALWWAVVTITTVGYGDYYPITTLGRVVAVLLMIGGVGLFGSFAAYISSLFVDDQGEEDERQHEASRRMMRHMFKEIHELHAEVRALRAELRAGNGANSESAFNRPNADVSIPSDGGTGEEPSRS</sequence>
<dbReference type="Gene3D" id="1.20.120.350">
    <property type="entry name" value="Voltage-gated potassium channels. Chain C"/>
    <property type="match status" value="1"/>
</dbReference>
<proteinExistence type="predicted"/>
<dbReference type="GO" id="GO:0001508">
    <property type="term" value="P:action potential"/>
    <property type="evidence" value="ECO:0007669"/>
    <property type="project" value="TreeGrafter"/>
</dbReference>
<evidence type="ECO:0000256" key="6">
    <source>
        <dbReference type="ARBA" id="ARBA00022882"/>
    </source>
</evidence>
<feature type="transmembrane region" description="Helical" evidence="13">
    <location>
        <begin position="41"/>
        <end position="60"/>
    </location>
</feature>
<dbReference type="PANTHER" id="PTHR11537:SF254">
    <property type="entry name" value="POTASSIUM VOLTAGE-GATED CHANNEL PROTEIN SHAB"/>
    <property type="match status" value="1"/>
</dbReference>
<keyword evidence="7" id="KW-0630">Potassium</keyword>
<dbReference type="SUPFAM" id="SSF81324">
    <property type="entry name" value="Voltage-gated potassium channels"/>
    <property type="match status" value="1"/>
</dbReference>
<comment type="subcellular location">
    <subcellularLocation>
        <location evidence="1">Membrane</location>
        <topology evidence="1">Multi-pass membrane protein</topology>
    </subcellularLocation>
</comment>
<accession>A0A5B8SRQ1</accession>
<organism evidence="15 16">
    <name type="scientific">Pistricoccus aurantiacus</name>
    <dbReference type="NCBI Taxonomy" id="1883414"/>
    <lineage>
        <taxon>Bacteria</taxon>
        <taxon>Pseudomonadati</taxon>
        <taxon>Pseudomonadota</taxon>
        <taxon>Gammaproteobacteria</taxon>
        <taxon>Oceanospirillales</taxon>
        <taxon>Halomonadaceae</taxon>
        <taxon>Pistricoccus</taxon>
    </lineage>
</organism>
<reference evidence="15 16" key="1">
    <citation type="submission" date="2019-06" db="EMBL/GenBank/DDBJ databases">
        <title>Genome analyses of bacteria isolated from kimchi.</title>
        <authorList>
            <person name="Lee S."/>
            <person name="Ahn S."/>
            <person name="Roh S."/>
        </authorList>
    </citation>
    <scope>NUCLEOTIDE SEQUENCE [LARGE SCALE GENOMIC DNA]</scope>
    <source>
        <strain evidence="15 16">CBA4606</strain>
    </source>
</reference>
<protein>
    <submittedName>
        <fullName evidence="15">Ion transporter</fullName>
    </submittedName>
</protein>
<dbReference type="PANTHER" id="PTHR11537">
    <property type="entry name" value="VOLTAGE-GATED POTASSIUM CHANNEL"/>
    <property type="match status" value="1"/>
</dbReference>
<dbReference type="PRINTS" id="PR00169">
    <property type="entry name" value="KCHANNEL"/>
</dbReference>
<feature type="transmembrane region" description="Helical" evidence="13">
    <location>
        <begin position="6"/>
        <end position="29"/>
    </location>
</feature>
<keyword evidence="5" id="KW-0631">Potassium channel</keyword>